<evidence type="ECO:0000313" key="4">
    <source>
        <dbReference type="Proteomes" id="UP000054302"/>
    </source>
</evidence>
<protein>
    <recommendedName>
        <fullName evidence="2">F-box domain-containing protein</fullName>
    </recommendedName>
</protein>
<feature type="region of interest" description="Disordered" evidence="1">
    <location>
        <begin position="1211"/>
        <end position="1230"/>
    </location>
</feature>
<feature type="region of interest" description="Disordered" evidence="1">
    <location>
        <begin position="424"/>
        <end position="461"/>
    </location>
</feature>
<name>A0A0D1XP51_EXOME</name>
<dbReference type="OMA" id="CITHPEY"/>
<dbReference type="Pfam" id="PF25422">
    <property type="entry name" value="DUF7892"/>
    <property type="match status" value="1"/>
</dbReference>
<reference evidence="3 4" key="1">
    <citation type="submission" date="2015-01" db="EMBL/GenBank/DDBJ databases">
        <title>The Genome Sequence of Exophiala mesophila CBS40295.</title>
        <authorList>
            <consortium name="The Broad Institute Genomics Platform"/>
            <person name="Cuomo C."/>
            <person name="de Hoog S."/>
            <person name="Gorbushina A."/>
            <person name="Stielow B."/>
            <person name="Teixiera M."/>
            <person name="Abouelleil A."/>
            <person name="Chapman S.B."/>
            <person name="Priest M."/>
            <person name="Young S.K."/>
            <person name="Wortman J."/>
            <person name="Nusbaum C."/>
            <person name="Birren B."/>
        </authorList>
    </citation>
    <scope>NUCLEOTIDE SEQUENCE [LARGE SCALE GENOMIC DNA]</scope>
    <source>
        <strain evidence="3 4">CBS 40295</strain>
    </source>
</reference>
<feature type="region of interest" description="Disordered" evidence="1">
    <location>
        <begin position="1"/>
        <end position="69"/>
    </location>
</feature>
<evidence type="ECO:0000313" key="3">
    <source>
        <dbReference type="EMBL" id="KIV89891.1"/>
    </source>
</evidence>
<feature type="compositionally biased region" description="Basic and acidic residues" evidence="1">
    <location>
        <begin position="994"/>
        <end position="1003"/>
    </location>
</feature>
<dbReference type="STRING" id="212818.A0A0D1XP51"/>
<dbReference type="SMART" id="SM00256">
    <property type="entry name" value="FBOX"/>
    <property type="match status" value="1"/>
</dbReference>
<dbReference type="EMBL" id="KN847524">
    <property type="protein sequence ID" value="KIV89891.1"/>
    <property type="molecule type" value="Genomic_DNA"/>
</dbReference>
<accession>A0A0D1XP51</accession>
<dbReference type="InterPro" id="IPR036047">
    <property type="entry name" value="F-box-like_dom_sf"/>
</dbReference>
<evidence type="ECO:0000256" key="1">
    <source>
        <dbReference type="SAM" id="MobiDB-lite"/>
    </source>
</evidence>
<dbReference type="InterPro" id="IPR001810">
    <property type="entry name" value="F-box_dom"/>
</dbReference>
<dbReference type="Gene3D" id="1.20.1280.50">
    <property type="match status" value="1"/>
</dbReference>
<dbReference type="VEuPathDB" id="FungiDB:PV10_07252"/>
<feature type="region of interest" description="Disordered" evidence="1">
    <location>
        <begin position="944"/>
        <end position="1021"/>
    </location>
</feature>
<gene>
    <name evidence="3" type="ORF">PV10_07252</name>
</gene>
<dbReference type="PROSITE" id="PS50181">
    <property type="entry name" value="FBOX"/>
    <property type="match status" value="1"/>
</dbReference>
<feature type="compositionally biased region" description="Low complexity" evidence="1">
    <location>
        <begin position="983"/>
        <end position="993"/>
    </location>
</feature>
<dbReference type="CDD" id="cd09917">
    <property type="entry name" value="F-box_SF"/>
    <property type="match status" value="1"/>
</dbReference>
<dbReference type="Pfam" id="PF00646">
    <property type="entry name" value="F-box"/>
    <property type="match status" value="1"/>
</dbReference>
<dbReference type="GeneID" id="27325097"/>
<dbReference type="InterPro" id="IPR057214">
    <property type="entry name" value="DUF7892"/>
</dbReference>
<feature type="domain" description="F-box" evidence="2">
    <location>
        <begin position="73"/>
        <end position="111"/>
    </location>
</feature>
<dbReference type="OrthoDB" id="2322499at2759"/>
<evidence type="ECO:0000259" key="2">
    <source>
        <dbReference type="PROSITE" id="PS50181"/>
    </source>
</evidence>
<proteinExistence type="predicted"/>
<organism evidence="3 4">
    <name type="scientific">Exophiala mesophila</name>
    <name type="common">Black yeast-like fungus</name>
    <dbReference type="NCBI Taxonomy" id="212818"/>
    <lineage>
        <taxon>Eukaryota</taxon>
        <taxon>Fungi</taxon>
        <taxon>Dikarya</taxon>
        <taxon>Ascomycota</taxon>
        <taxon>Pezizomycotina</taxon>
        <taxon>Eurotiomycetes</taxon>
        <taxon>Chaetothyriomycetidae</taxon>
        <taxon>Chaetothyriales</taxon>
        <taxon>Herpotrichiellaceae</taxon>
        <taxon>Exophiala</taxon>
    </lineage>
</organism>
<dbReference type="Proteomes" id="UP000054302">
    <property type="component" value="Unassembled WGS sequence"/>
</dbReference>
<keyword evidence="4" id="KW-1185">Reference proteome</keyword>
<dbReference type="RefSeq" id="XP_016221465.1">
    <property type="nucleotide sequence ID" value="XM_016372133.1"/>
</dbReference>
<dbReference type="SUPFAM" id="SSF81383">
    <property type="entry name" value="F-box domain"/>
    <property type="match status" value="1"/>
</dbReference>
<feature type="compositionally biased region" description="Polar residues" evidence="1">
    <location>
        <begin position="424"/>
        <end position="440"/>
    </location>
</feature>
<feature type="region of interest" description="Disordered" evidence="1">
    <location>
        <begin position="350"/>
        <end position="375"/>
    </location>
</feature>
<feature type="compositionally biased region" description="Basic and acidic residues" evidence="1">
    <location>
        <begin position="948"/>
        <end position="965"/>
    </location>
</feature>
<feature type="region of interest" description="Disordered" evidence="1">
    <location>
        <begin position="1076"/>
        <end position="1117"/>
    </location>
</feature>
<sequence length="1414" mass="158145">MKFPSLSDGSPVALGKRKRQSTSPGLASSVPDNHAWQNTDLSRLANLDPDVGKRPRLSGPDFSQDVTSGQRSTALLSDLPPEIWQHIFCHVDPVALGRLMRVNRLFRSLLDPAVPLPEPSGVDKAIGLRLRKQDLVWAISRKTFLSGFPRPLEGMTELAMWRLVRGTTCYFCNASSLRPPPSASHSPWNAGPGKDSVRTIWPFRVRACTSCLKPRLIKDTTLLMSSSAASTLRSGLPFAIFTSDWDYVLGTSLQNADPPSNLQLIKYFFLHQVDELQNQLQYVQTLGSAASEEWFKGLEDRGSHLNSDAARFEQCELQGTFTRLPQSKTRINLPSRTGFDAAQDQLSETVPTQKQIPVASSGHTDTRPLVTATTPGKQPLTLASLGNLAFVERHNLVMGCENVRTDSGIDRMDVTSLESVMNPSLQPHPTIPQHPNSAADLSSLPVPRNRHGRSLQEAEQAKAERRTEIERRCQAMIPPILQSTLPFMDAFQAAIKIARPLTEDDWKILEPRLLSQRIAAQHKEAMQVTPSGSADAQLRQQQLEEEQRVAQENETNMWSELNVSSRDKITRYAQKFIQQTWSGGKGVTKATSSTFAAEVLCHVRQRFDDEIAEEDKMLAMKGTAFPHTPESLANRRLTLEDMKWTFEEFVKPHTDKYGKDVFLCRDCDDSQKLFPFEGIIQHYAAKHTNNFSRGKAVVYWKADWPSEPPFDPSPNIPWVQNPSDSLMHPRANMIPTTRARTAPKSSAPRSISSQETISNELVWMIQDVWHLTEGVWNLPHSLRLYVVIQITGKRFSQRFNEDLGFHSFFHCVQSRPELYLIHTLSGLHCKLCVPQPDLPMSQIPPSQNFGLSLTDLLMHFQKTHIDMDASSSGNGYGLVSPPWTMSSASGRLDWKRDMVLLPHGNEIQDILRSPSTDPMKLQLISEALSSPAYASTIVAGPRSVLSSSEKRTLPPRHANYEEHPRAVPSRAPLAFLPHEPTGAPSALSAPSLHPSEDEYDPHRPATQPRLYKRRPPSGSGRVYQIAGHGAVETSSLIEKIGTSPRGWLSTHDNPYYRDEKGPTSNDGFVTDFRRWRTPPAAHGRPRSRPFDGESQLMHGSTERAAASVPRGSPRVSGAGAGISTAAVEFLNNFDKMPVRGSEELVRSINGPTVRYLEGDDRRPEARIMGAAHETNSVAQEGNIAHEGYVYARSLTPSLPIRPREVYRRLPSNHGRLEGPLQPGMSHEDSAFDRQGTALTGSYGSDLPERIHRIERQERRIYPIAGRYFELVEEETHPEGERQEMRESRFAAVDTNPRAWYDDQGQAIASGRELAVGPEYGSRSSGHERYEPNQDHVRYVTQNGRPVVGGIYHGDAVYSPAHQEPRITFPEYEEIQYLRSSSFETSQPVRVHNGNYAGHEETFMVNEQRHPASQG</sequence>